<protein>
    <recommendedName>
        <fullName evidence="4">Cuticle protein</fullName>
    </recommendedName>
</protein>
<reference evidence="3" key="1">
    <citation type="submission" date="2011-08" db="EMBL/GenBank/DDBJ databases">
        <authorList>
            <person name="Rombauts S."/>
        </authorList>
    </citation>
    <scope>NUCLEOTIDE SEQUENCE</scope>
    <source>
        <strain evidence="3">London</strain>
    </source>
</reference>
<gene>
    <name evidence="2" type="primary">107369066</name>
</gene>
<dbReference type="KEGG" id="tut:107369066"/>
<organism evidence="2 3">
    <name type="scientific">Tetranychus urticae</name>
    <name type="common">Two-spotted spider mite</name>
    <dbReference type="NCBI Taxonomy" id="32264"/>
    <lineage>
        <taxon>Eukaryota</taxon>
        <taxon>Metazoa</taxon>
        <taxon>Ecdysozoa</taxon>
        <taxon>Arthropoda</taxon>
        <taxon>Chelicerata</taxon>
        <taxon>Arachnida</taxon>
        <taxon>Acari</taxon>
        <taxon>Acariformes</taxon>
        <taxon>Trombidiformes</taxon>
        <taxon>Prostigmata</taxon>
        <taxon>Eleutherengona</taxon>
        <taxon>Raphignathae</taxon>
        <taxon>Tetranychoidea</taxon>
        <taxon>Tetranychidae</taxon>
        <taxon>Tetranychus</taxon>
    </lineage>
</organism>
<dbReference type="OrthoDB" id="10542301at2759"/>
<keyword evidence="3" id="KW-1185">Reference proteome</keyword>
<evidence type="ECO:0000256" key="1">
    <source>
        <dbReference type="SAM" id="SignalP"/>
    </source>
</evidence>
<accession>T1L0W6</accession>
<evidence type="ECO:0000313" key="3">
    <source>
        <dbReference type="Proteomes" id="UP000015104"/>
    </source>
</evidence>
<dbReference type="AlphaFoldDB" id="T1L0W6"/>
<dbReference type="EMBL" id="CAEY01000873">
    <property type="status" value="NOT_ANNOTATED_CDS"/>
    <property type="molecule type" value="Genomic_DNA"/>
</dbReference>
<evidence type="ECO:0000313" key="2">
    <source>
        <dbReference type="EnsemblMetazoa" id="tetur30g02200.1"/>
    </source>
</evidence>
<sequence>MNTFICFAVLFAVASANHQIHKISPVQSSSWGLASSDKVKEWDGSLSYVSPVPSSGYWPSSYYYPSAQYGQAIHHGQAVQYSPSVYHSQPIHYSAEVAPKVYSGAVNYKVVPSTWSDESYVPSTWSGYYSAGLPVAKVEKQVAPKAIAAPAVKVEEVAADVAVAPKPFQYSTEIVHDVPAKKEEVSYNVASPAVSGVRSVSVAPQVAPVNKVVSAPAQYSAWSGEVAAPAPVSGSWVSDVKPATWTSDVKPATWTSEVKPAVWASDVKPSSWASEVKPVGWTSEIKPASWAWAQPKPSYRQAAWADVKPASWSSWSEPKPLNAYVSQPAFYGAEYPQTIYTNAHHAAPWSSTWSSAHPVAWTEPIQKRSERKQF</sequence>
<feature type="chain" id="PRO_5004581972" description="Cuticle protein" evidence="1">
    <location>
        <begin position="17"/>
        <end position="374"/>
    </location>
</feature>
<dbReference type="HOGENOM" id="CLU_740402_0_0_1"/>
<dbReference type="Proteomes" id="UP000015104">
    <property type="component" value="Unassembled WGS sequence"/>
</dbReference>
<name>T1L0W6_TETUR</name>
<proteinExistence type="predicted"/>
<feature type="signal peptide" evidence="1">
    <location>
        <begin position="1"/>
        <end position="16"/>
    </location>
</feature>
<keyword evidence="1" id="KW-0732">Signal</keyword>
<dbReference type="OMA" id="DVKPATW"/>
<evidence type="ECO:0008006" key="4">
    <source>
        <dbReference type="Google" id="ProtNLM"/>
    </source>
</evidence>
<dbReference type="EnsemblMetazoa" id="tetur30g02200.1">
    <property type="protein sequence ID" value="tetur30g02200.1"/>
    <property type="gene ID" value="tetur30g02200"/>
</dbReference>
<reference evidence="2" key="2">
    <citation type="submission" date="2015-06" db="UniProtKB">
        <authorList>
            <consortium name="EnsemblMetazoa"/>
        </authorList>
    </citation>
    <scope>IDENTIFICATION</scope>
</reference>